<name>A0A644YI90_9ZZZZ</name>
<dbReference type="EMBL" id="VSSQ01005138">
    <property type="protein sequence ID" value="MPM28007.1"/>
    <property type="molecule type" value="Genomic_DNA"/>
</dbReference>
<proteinExistence type="predicted"/>
<evidence type="ECO:0008006" key="2">
    <source>
        <dbReference type="Google" id="ProtNLM"/>
    </source>
</evidence>
<accession>A0A644YI90</accession>
<dbReference type="Gene3D" id="3.40.50.300">
    <property type="entry name" value="P-loop containing nucleotide triphosphate hydrolases"/>
    <property type="match status" value="1"/>
</dbReference>
<sequence>MVKLIVGKKGTGKTKMLVDMVNEAAKNSKGNVVCIEKGNSLTFDLKPEVRLIRADEYDVMDYTRFYGFLAGIMAADYDCTEIFIDSITKLCGSNATEMEAFFRAVEKLTDTHTATVFATVSATAEDIPAALHDYIVNL</sequence>
<dbReference type="InterPro" id="IPR027417">
    <property type="entry name" value="P-loop_NTPase"/>
</dbReference>
<comment type="caution">
    <text evidence="1">The sequence shown here is derived from an EMBL/GenBank/DDBJ whole genome shotgun (WGS) entry which is preliminary data.</text>
</comment>
<protein>
    <recommendedName>
        <fullName evidence="2">Twitching motility protein PilT</fullName>
    </recommendedName>
</protein>
<organism evidence="1">
    <name type="scientific">bioreactor metagenome</name>
    <dbReference type="NCBI Taxonomy" id="1076179"/>
    <lineage>
        <taxon>unclassified sequences</taxon>
        <taxon>metagenomes</taxon>
        <taxon>ecological metagenomes</taxon>
    </lineage>
</organism>
<gene>
    <name evidence="1" type="ORF">SDC9_74524</name>
</gene>
<dbReference type="SUPFAM" id="SSF52540">
    <property type="entry name" value="P-loop containing nucleoside triphosphate hydrolases"/>
    <property type="match status" value="1"/>
</dbReference>
<reference evidence="1" key="1">
    <citation type="submission" date="2019-08" db="EMBL/GenBank/DDBJ databases">
        <authorList>
            <person name="Kucharzyk K."/>
            <person name="Murdoch R.W."/>
            <person name="Higgins S."/>
            <person name="Loffler F."/>
        </authorList>
    </citation>
    <scope>NUCLEOTIDE SEQUENCE</scope>
</reference>
<dbReference type="AlphaFoldDB" id="A0A644YI90"/>
<evidence type="ECO:0000313" key="1">
    <source>
        <dbReference type="EMBL" id="MPM28007.1"/>
    </source>
</evidence>